<evidence type="ECO:0000313" key="2">
    <source>
        <dbReference type="Proteomes" id="UP000430079"/>
    </source>
</evidence>
<protein>
    <submittedName>
        <fullName evidence="1">Uncharacterized protein</fullName>
    </submittedName>
</protein>
<name>A0A640T8J6_9ACTN</name>
<organism evidence="1 2">
    <name type="scientific">Streptomyces glebosus</name>
    <dbReference type="NCBI Taxonomy" id="249580"/>
    <lineage>
        <taxon>Bacteria</taxon>
        <taxon>Bacillati</taxon>
        <taxon>Actinomycetota</taxon>
        <taxon>Actinomycetes</taxon>
        <taxon>Kitasatosporales</taxon>
        <taxon>Streptomycetaceae</taxon>
        <taxon>Streptomyces</taxon>
    </lineage>
</organism>
<keyword evidence="2" id="KW-1185">Reference proteome</keyword>
<gene>
    <name evidence="1" type="ORF">Sgleb_75670</name>
</gene>
<dbReference type="Proteomes" id="UP000430079">
    <property type="component" value="Unassembled WGS sequence"/>
</dbReference>
<dbReference type="AlphaFoldDB" id="A0A640T8J6"/>
<reference evidence="1 2" key="1">
    <citation type="submission" date="2019-12" db="EMBL/GenBank/DDBJ databases">
        <title>Whole genome shotgun sequence of Streptomyces hygroscopicus subsp. glebosus NBRC 13786.</title>
        <authorList>
            <person name="Ichikawa N."/>
            <person name="Kimura A."/>
            <person name="Kitahashi Y."/>
            <person name="Komaki H."/>
            <person name="Tamura T."/>
        </authorList>
    </citation>
    <scope>NUCLEOTIDE SEQUENCE [LARGE SCALE GENOMIC DNA]</scope>
    <source>
        <strain evidence="1 2">NBRC 13786</strain>
    </source>
</reference>
<sequence>MRLLTSDDGTMTALGSNGSLVRRTIDVAAWQKVLCHLMSDKLPQKEYDRYLKGLDVDAPCRRWAHPEADVSGP</sequence>
<dbReference type="RefSeq" id="WP_191836853.1">
    <property type="nucleotide sequence ID" value="NZ_BLIO01000001.1"/>
</dbReference>
<proteinExistence type="predicted"/>
<evidence type="ECO:0000313" key="1">
    <source>
        <dbReference type="EMBL" id="GFE19520.1"/>
    </source>
</evidence>
<accession>A0A640T8J6</accession>
<dbReference type="EMBL" id="BLIO01000001">
    <property type="protein sequence ID" value="GFE19520.1"/>
    <property type="molecule type" value="Genomic_DNA"/>
</dbReference>
<comment type="caution">
    <text evidence="1">The sequence shown here is derived from an EMBL/GenBank/DDBJ whole genome shotgun (WGS) entry which is preliminary data.</text>
</comment>